<evidence type="ECO:0000313" key="3">
    <source>
        <dbReference type="Proteomes" id="UP001374803"/>
    </source>
</evidence>
<evidence type="ECO:0000256" key="1">
    <source>
        <dbReference type="SAM" id="Phobius"/>
    </source>
</evidence>
<feature type="transmembrane region" description="Helical" evidence="1">
    <location>
        <begin position="7"/>
        <end position="28"/>
    </location>
</feature>
<gene>
    <name evidence="2" type="ORF">LVJ94_42110</name>
</gene>
<name>A0ABZ2KXR9_9BACT</name>
<evidence type="ECO:0000313" key="2">
    <source>
        <dbReference type="EMBL" id="WXB03486.1"/>
    </source>
</evidence>
<feature type="transmembrane region" description="Helical" evidence="1">
    <location>
        <begin position="67"/>
        <end position="90"/>
    </location>
</feature>
<feature type="transmembrane region" description="Helical" evidence="1">
    <location>
        <begin position="40"/>
        <end position="60"/>
    </location>
</feature>
<accession>A0ABZ2KXR9</accession>
<dbReference type="Proteomes" id="UP001374803">
    <property type="component" value="Chromosome"/>
</dbReference>
<sequence>MSTRIPRLFAALDLTSAGLLGLGVFVGLPDRWLYVDLPAGLLIALFALTAVGLFASTAWAEKVARATAIVALAFGLLLIALLALGASYLYGIYGPVGQGGALIYVLIIALAIPYLVALPVAQFLWFSRAGTAARP</sequence>
<organism evidence="2 3">
    <name type="scientific">Pendulispora rubella</name>
    <dbReference type="NCBI Taxonomy" id="2741070"/>
    <lineage>
        <taxon>Bacteria</taxon>
        <taxon>Pseudomonadati</taxon>
        <taxon>Myxococcota</taxon>
        <taxon>Myxococcia</taxon>
        <taxon>Myxococcales</taxon>
        <taxon>Sorangiineae</taxon>
        <taxon>Pendulisporaceae</taxon>
        <taxon>Pendulispora</taxon>
    </lineage>
</organism>
<keyword evidence="1" id="KW-0812">Transmembrane</keyword>
<proteinExistence type="predicted"/>
<keyword evidence="1" id="KW-1133">Transmembrane helix</keyword>
<reference evidence="2" key="1">
    <citation type="submission" date="2021-12" db="EMBL/GenBank/DDBJ databases">
        <title>Discovery of the Pendulisporaceae a myxobacterial family with distinct sporulation behavior and unique specialized metabolism.</title>
        <authorList>
            <person name="Garcia R."/>
            <person name="Popoff A."/>
            <person name="Bader C.D."/>
            <person name="Loehr J."/>
            <person name="Walesch S."/>
            <person name="Walt C."/>
            <person name="Boldt J."/>
            <person name="Bunk B."/>
            <person name="Haeckl F.J.F.P.J."/>
            <person name="Gunesch A.P."/>
            <person name="Birkelbach J."/>
            <person name="Nuebel U."/>
            <person name="Pietschmann T."/>
            <person name="Bach T."/>
            <person name="Mueller R."/>
        </authorList>
    </citation>
    <scope>NUCLEOTIDE SEQUENCE</scope>
    <source>
        <strain evidence="2">MSr11367</strain>
    </source>
</reference>
<keyword evidence="3" id="KW-1185">Reference proteome</keyword>
<protein>
    <submittedName>
        <fullName evidence="2">Uncharacterized protein</fullName>
    </submittedName>
</protein>
<feature type="transmembrane region" description="Helical" evidence="1">
    <location>
        <begin position="102"/>
        <end position="126"/>
    </location>
</feature>
<keyword evidence="1" id="KW-0472">Membrane</keyword>
<dbReference type="RefSeq" id="WP_394833116.1">
    <property type="nucleotide sequence ID" value="NZ_CP089929.1"/>
</dbReference>
<dbReference type="EMBL" id="CP089983">
    <property type="protein sequence ID" value="WXB03486.1"/>
    <property type="molecule type" value="Genomic_DNA"/>
</dbReference>